<feature type="region of interest" description="Disordered" evidence="1">
    <location>
        <begin position="184"/>
        <end position="203"/>
    </location>
</feature>
<feature type="compositionally biased region" description="Low complexity" evidence="1">
    <location>
        <begin position="184"/>
        <end position="202"/>
    </location>
</feature>
<feature type="region of interest" description="Disordered" evidence="1">
    <location>
        <begin position="219"/>
        <end position="245"/>
    </location>
</feature>
<name>A0A1J1INP5_9DIPT</name>
<evidence type="ECO:0000313" key="3">
    <source>
        <dbReference type="Proteomes" id="UP000183832"/>
    </source>
</evidence>
<accession>A0A1J1INP5</accession>
<keyword evidence="3" id="KW-1185">Reference proteome</keyword>
<feature type="region of interest" description="Disordered" evidence="1">
    <location>
        <begin position="18"/>
        <end position="49"/>
    </location>
</feature>
<dbReference type="AlphaFoldDB" id="A0A1J1INP5"/>
<dbReference type="Proteomes" id="UP000183832">
    <property type="component" value="Unassembled WGS sequence"/>
</dbReference>
<feature type="compositionally biased region" description="Polar residues" evidence="1">
    <location>
        <begin position="77"/>
        <end position="88"/>
    </location>
</feature>
<organism evidence="2 3">
    <name type="scientific">Clunio marinus</name>
    <dbReference type="NCBI Taxonomy" id="568069"/>
    <lineage>
        <taxon>Eukaryota</taxon>
        <taxon>Metazoa</taxon>
        <taxon>Ecdysozoa</taxon>
        <taxon>Arthropoda</taxon>
        <taxon>Hexapoda</taxon>
        <taxon>Insecta</taxon>
        <taxon>Pterygota</taxon>
        <taxon>Neoptera</taxon>
        <taxon>Endopterygota</taxon>
        <taxon>Diptera</taxon>
        <taxon>Nematocera</taxon>
        <taxon>Chironomoidea</taxon>
        <taxon>Chironomidae</taxon>
        <taxon>Clunio</taxon>
    </lineage>
</organism>
<reference evidence="2 3" key="1">
    <citation type="submission" date="2015-04" db="EMBL/GenBank/DDBJ databases">
        <authorList>
            <person name="Syromyatnikov M.Y."/>
            <person name="Popov V.N."/>
        </authorList>
    </citation>
    <scope>NUCLEOTIDE SEQUENCE [LARGE SCALE GENOMIC DNA]</scope>
</reference>
<dbReference type="EMBL" id="CVRI01000054">
    <property type="protein sequence ID" value="CRL00105.1"/>
    <property type="molecule type" value="Genomic_DNA"/>
</dbReference>
<feature type="compositionally biased region" description="Polar residues" evidence="1">
    <location>
        <begin position="219"/>
        <end position="237"/>
    </location>
</feature>
<sequence length="309" mass="34380">MDFSLILWSLKRVAWPPPSEEATFHQPVEQQNAPPQQQQQISQQQSLPVQNQQVLQKNIQSTANYAPVALNQPPKAPQQQRPVSIHSFSSLQSQAPSKPLSPLPLLQTNSPQFHSPVYGSPRGWAHVDSPRSPNVNHQPKKFYNTAPIATPSFEMTNSTSSLGQPQYQTNVAPQPTHAMQDNIASQAPSAPQPSYAQPPSQQLPFQGNALRKEAPVSQEPQPIFSSQPVATSFQGGSNRRGDLRWPPTEYKQQAVEENEARRKLALGPAFRPKRANKVDYSQFFAQNALSNTYPGYRIPPTVYTTHVNE</sequence>
<protein>
    <submittedName>
        <fullName evidence="2">CLUMA_CG013385, isoform A</fullName>
    </submittedName>
</protein>
<evidence type="ECO:0000256" key="1">
    <source>
        <dbReference type="SAM" id="MobiDB-lite"/>
    </source>
</evidence>
<gene>
    <name evidence="2" type="ORF">CLUMA_CG013385</name>
</gene>
<dbReference type="OrthoDB" id="1293114at2759"/>
<proteinExistence type="predicted"/>
<feature type="compositionally biased region" description="Low complexity" evidence="1">
    <location>
        <begin position="26"/>
        <end position="49"/>
    </location>
</feature>
<evidence type="ECO:0000313" key="2">
    <source>
        <dbReference type="EMBL" id="CRL00105.1"/>
    </source>
</evidence>
<feature type="compositionally biased region" description="Low complexity" evidence="1">
    <location>
        <begin position="89"/>
        <end position="107"/>
    </location>
</feature>
<feature type="region of interest" description="Disordered" evidence="1">
    <location>
        <begin position="69"/>
        <end position="142"/>
    </location>
</feature>